<protein>
    <submittedName>
        <fullName evidence="2">Exopolysaccharide biosynthesis protein</fullName>
    </submittedName>
</protein>
<dbReference type="PIRSF" id="PIRSF033239">
    <property type="entry name" value="ExoD"/>
    <property type="match status" value="1"/>
</dbReference>
<evidence type="ECO:0000256" key="1">
    <source>
        <dbReference type="SAM" id="Phobius"/>
    </source>
</evidence>
<dbReference type="AlphaFoldDB" id="A0A8I1KH93"/>
<feature type="transmembrane region" description="Helical" evidence="1">
    <location>
        <begin position="54"/>
        <end position="84"/>
    </location>
</feature>
<proteinExistence type="predicted"/>
<feature type="transmembrane region" description="Helical" evidence="1">
    <location>
        <begin position="183"/>
        <end position="206"/>
    </location>
</feature>
<feature type="transmembrane region" description="Helical" evidence="1">
    <location>
        <begin position="145"/>
        <end position="177"/>
    </location>
</feature>
<gene>
    <name evidence="2" type="ORF">JDN41_07955</name>
</gene>
<sequence length="216" mass="23116">MTLEDTKAPQPLLPATIVEERPATSQAVHDLAERTRGRPVTVGEVLDALEDGGFGVLMILFALPNAVIPGISFILGAPVVLLGLQLASGRKKVWLPQVMRRQVIPPAIFEAVADRAERFLIWIEKRARPRWNVVVSDGGERLLGLYIAIVAAFLMLPMPFGNILPAFGIAFMSVGIIEKDGKAASLGAALGFLGVLYLVLAFAVGIQALKAVIGML</sequence>
<dbReference type="PANTHER" id="PTHR41795">
    <property type="entry name" value="EXOPOLYSACCHARIDE SYNTHESIS PROTEIN"/>
    <property type="match status" value="1"/>
</dbReference>
<dbReference type="RefSeq" id="WP_037240566.1">
    <property type="nucleotide sequence ID" value="NZ_JAEMUK010000014.1"/>
</dbReference>
<accession>A0A8I1KH93</accession>
<organism evidence="2 3">
    <name type="scientific">Rhodomicrobium udaipurense</name>
    <dbReference type="NCBI Taxonomy" id="1202716"/>
    <lineage>
        <taxon>Bacteria</taxon>
        <taxon>Pseudomonadati</taxon>
        <taxon>Pseudomonadota</taxon>
        <taxon>Alphaproteobacteria</taxon>
        <taxon>Hyphomicrobiales</taxon>
        <taxon>Hyphomicrobiaceae</taxon>
        <taxon>Rhodomicrobium</taxon>
    </lineage>
</organism>
<keyword evidence="3" id="KW-1185">Reference proteome</keyword>
<reference evidence="2 3" key="1">
    <citation type="submission" date="2020-12" db="EMBL/GenBank/DDBJ databases">
        <title>Revised draft genomes of Rhodomicrobium vannielii ATCC 17100 and Rhodomicrobium udaipurense JA643.</title>
        <authorList>
            <person name="Conners E.M."/>
            <person name="Davenport E.J."/>
            <person name="Bose A."/>
        </authorList>
    </citation>
    <scope>NUCLEOTIDE SEQUENCE [LARGE SCALE GENOMIC DNA]</scope>
    <source>
        <strain evidence="2 3">JA643</strain>
    </source>
</reference>
<comment type="caution">
    <text evidence="2">The sequence shown here is derived from an EMBL/GenBank/DDBJ whole genome shotgun (WGS) entry which is preliminary data.</text>
</comment>
<evidence type="ECO:0000313" key="3">
    <source>
        <dbReference type="Proteomes" id="UP000623250"/>
    </source>
</evidence>
<keyword evidence="1" id="KW-1133">Transmembrane helix</keyword>
<keyword evidence="1" id="KW-0812">Transmembrane</keyword>
<dbReference type="EMBL" id="JAEMUK010000014">
    <property type="protein sequence ID" value="MBJ7543490.1"/>
    <property type="molecule type" value="Genomic_DNA"/>
</dbReference>
<dbReference type="Proteomes" id="UP000623250">
    <property type="component" value="Unassembled WGS sequence"/>
</dbReference>
<dbReference type="InterPro" id="IPR010331">
    <property type="entry name" value="ExoD"/>
</dbReference>
<name>A0A8I1KH93_9HYPH</name>
<dbReference type="PANTHER" id="PTHR41795:SF1">
    <property type="entry name" value="EXOPOLYSACCHARIDE SYNTHESIS PROTEIN"/>
    <property type="match status" value="1"/>
</dbReference>
<evidence type="ECO:0000313" key="2">
    <source>
        <dbReference type="EMBL" id="MBJ7543490.1"/>
    </source>
</evidence>
<dbReference type="Pfam" id="PF06055">
    <property type="entry name" value="ExoD"/>
    <property type="match status" value="1"/>
</dbReference>
<keyword evidence="1" id="KW-0472">Membrane</keyword>